<dbReference type="EMBL" id="AHHD01000165">
    <property type="protein sequence ID" value="EKG19194.1"/>
    <property type="molecule type" value="Genomic_DNA"/>
</dbReference>
<dbReference type="HOGENOM" id="CLU_1555558_0_0_1"/>
<gene>
    <name evidence="1" type="ORF">MPH_03564</name>
</gene>
<dbReference type="VEuPathDB" id="FungiDB:MPH_03564"/>
<protein>
    <submittedName>
        <fullName evidence="1">Uncharacterized protein</fullName>
    </submittedName>
</protein>
<comment type="caution">
    <text evidence="1">The sequence shown here is derived from an EMBL/GenBank/DDBJ whole genome shotgun (WGS) entry which is preliminary data.</text>
</comment>
<evidence type="ECO:0000313" key="1">
    <source>
        <dbReference type="EMBL" id="EKG19194.1"/>
    </source>
</evidence>
<evidence type="ECO:0000313" key="2">
    <source>
        <dbReference type="Proteomes" id="UP000007129"/>
    </source>
</evidence>
<sequence>MSMSLPVSSAPSVGATLRLRRGLTRFQWAKRSSVQPKACIHCPSSPHCPLLSEPFGGIACTLYQPSLSCARPFRPRLCSYVCPTNESHHPSASPWSLCERQGSFSSRSRYASAYNPHVPPIPVSIAPCGWVNSLVLATCVCTHASSAASTARSQNETNSQGTRPIRCTVLGG</sequence>
<organism evidence="1 2">
    <name type="scientific">Macrophomina phaseolina (strain MS6)</name>
    <name type="common">Charcoal rot fungus</name>
    <dbReference type="NCBI Taxonomy" id="1126212"/>
    <lineage>
        <taxon>Eukaryota</taxon>
        <taxon>Fungi</taxon>
        <taxon>Dikarya</taxon>
        <taxon>Ascomycota</taxon>
        <taxon>Pezizomycotina</taxon>
        <taxon>Dothideomycetes</taxon>
        <taxon>Dothideomycetes incertae sedis</taxon>
        <taxon>Botryosphaeriales</taxon>
        <taxon>Botryosphaeriaceae</taxon>
        <taxon>Macrophomina</taxon>
    </lineage>
</organism>
<name>K2S9S9_MACPH</name>
<dbReference type="InParanoid" id="K2S9S9"/>
<accession>K2S9S9</accession>
<reference evidence="1 2" key="1">
    <citation type="journal article" date="2012" name="BMC Genomics">
        <title>Tools to kill: Genome of one of the most destructive plant pathogenic fungi Macrophomina phaseolina.</title>
        <authorList>
            <person name="Islam M.S."/>
            <person name="Haque M.S."/>
            <person name="Islam M.M."/>
            <person name="Emdad E.M."/>
            <person name="Halim A."/>
            <person name="Hossen Q.M.M."/>
            <person name="Hossain M.Z."/>
            <person name="Ahmed B."/>
            <person name="Rahim S."/>
            <person name="Rahman M.S."/>
            <person name="Alam M.M."/>
            <person name="Hou S."/>
            <person name="Wan X."/>
            <person name="Saito J.A."/>
            <person name="Alam M."/>
        </authorList>
    </citation>
    <scope>NUCLEOTIDE SEQUENCE [LARGE SCALE GENOMIC DNA]</scope>
    <source>
        <strain evidence="1 2">MS6</strain>
    </source>
</reference>
<dbReference type="AlphaFoldDB" id="K2S9S9"/>
<proteinExistence type="predicted"/>
<dbReference type="Proteomes" id="UP000007129">
    <property type="component" value="Unassembled WGS sequence"/>
</dbReference>